<dbReference type="RefSeq" id="WP_159757485.1">
    <property type="nucleotide sequence ID" value="NZ_WUQX01000003.1"/>
</dbReference>
<keyword evidence="2" id="KW-0614">Plasmid</keyword>
<proteinExistence type="predicted"/>
<evidence type="ECO:0000313" key="3">
    <source>
        <dbReference type="Proteomes" id="UP000460412"/>
    </source>
</evidence>
<protein>
    <recommendedName>
        <fullName evidence="4">Lipoprotein</fullName>
    </recommendedName>
</protein>
<dbReference type="EMBL" id="WUQX01000003">
    <property type="protein sequence ID" value="MXP79007.1"/>
    <property type="molecule type" value="Genomic_DNA"/>
</dbReference>
<accession>A0A7X3MMM6</accession>
<feature type="chain" id="PRO_5031266504" description="Lipoprotein" evidence="1">
    <location>
        <begin position="27"/>
        <end position="155"/>
    </location>
</feature>
<comment type="caution">
    <text evidence="2">The sequence shown here is derived from an EMBL/GenBank/DDBJ whole genome shotgun (WGS) entry which is preliminary data.</text>
</comment>
<name>A0A7X3MMM6_9FIRM</name>
<dbReference type="Proteomes" id="UP000460412">
    <property type="component" value="Unassembled WGS sequence"/>
</dbReference>
<dbReference type="PROSITE" id="PS51257">
    <property type="entry name" value="PROKAR_LIPOPROTEIN"/>
    <property type="match status" value="1"/>
</dbReference>
<evidence type="ECO:0008006" key="4">
    <source>
        <dbReference type="Google" id="ProtNLM"/>
    </source>
</evidence>
<geneLocation type="plasmid" evidence="2">
    <name>unnamed</name>
</geneLocation>
<organism evidence="2 3">
    <name type="scientific">Sporofaciens musculi</name>
    <dbReference type="NCBI Taxonomy" id="2681861"/>
    <lineage>
        <taxon>Bacteria</taxon>
        <taxon>Bacillati</taxon>
        <taxon>Bacillota</taxon>
        <taxon>Clostridia</taxon>
        <taxon>Lachnospirales</taxon>
        <taxon>Lachnospiraceae</taxon>
        <taxon>Sporofaciens</taxon>
    </lineage>
</organism>
<keyword evidence="1" id="KW-0732">Signal</keyword>
<dbReference type="AlphaFoldDB" id="A0A7X3MMM6"/>
<feature type="signal peptide" evidence="1">
    <location>
        <begin position="1"/>
        <end position="26"/>
    </location>
</feature>
<evidence type="ECO:0000256" key="1">
    <source>
        <dbReference type="SAM" id="SignalP"/>
    </source>
</evidence>
<reference evidence="2 3" key="1">
    <citation type="submission" date="2019-12" db="EMBL/GenBank/DDBJ databases">
        <title>Sporaefaciens musculi gen. nov., sp. nov., a novel bacterium isolated from the caecum of an obese mouse.</title>
        <authorList>
            <person name="Rasmussen T.S."/>
            <person name="Streidl T."/>
            <person name="Hitch T.C.A."/>
            <person name="Wortmann E."/>
            <person name="Deptula P."/>
            <person name="Hansen M."/>
            <person name="Nielsen D.S."/>
            <person name="Clavel T."/>
            <person name="Vogensen F.K."/>
        </authorList>
    </citation>
    <scope>NUCLEOTIDE SEQUENCE [LARGE SCALE GENOMIC DNA]</scope>
    <source>
        <strain evidence="2 3">WCA-9-b2</strain>
        <plasmid evidence="2">unnamed</plasmid>
    </source>
</reference>
<gene>
    <name evidence="2" type="ORF">GN277_27980</name>
</gene>
<evidence type="ECO:0000313" key="2">
    <source>
        <dbReference type="EMBL" id="MXP79007.1"/>
    </source>
</evidence>
<sequence length="155" mass="16951">MKIKKMLGAGMIAVCLMTGCANPMVAIYDNDIKIASNTNSYNLNNYEQTAKDGHFTASVEKMEGMDTIWVFDAEEDKSLDITYTINVSSGKMKLVLINPKGDVSIIAECDTEISEPIQSTLNVGSGNNRIKIVAGENTKFDIEISIQEGEFKELG</sequence>
<keyword evidence="3" id="KW-1185">Reference proteome</keyword>